<gene>
    <name evidence="1" type="ORF">HPBE_LOCUS4920</name>
</gene>
<evidence type="ECO:0000313" key="3">
    <source>
        <dbReference type="WBParaSite" id="HPBE_0000491901-mRNA-1"/>
    </source>
</evidence>
<dbReference type="PANTHER" id="PTHR34401:SF4">
    <property type="entry name" value="DB DOMAIN-CONTAINING PROTEIN"/>
    <property type="match status" value="1"/>
</dbReference>
<protein>
    <submittedName>
        <fullName evidence="3">DB domain-containing protein</fullName>
    </submittedName>
</protein>
<proteinExistence type="predicted"/>
<dbReference type="OrthoDB" id="5790695at2759"/>
<dbReference type="WBParaSite" id="HPBE_0000491901-mRNA-1">
    <property type="protein sequence ID" value="HPBE_0000491901-mRNA-1"/>
    <property type="gene ID" value="HPBE_0000491901"/>
</dbReference>
<name>A0A183FES6_HELPZ</name>
<reference evidence="3" key="2">
    <citation type="submission" date="2019-09" db="UniProtKB">
        <authorList>
            <consortium name="WormBaseParasite"/>
        </authorList>
    </citation>
    <scope>IDENTIFICATION</scope>
</reference>
<dbReference type="PANTHER" id="PTHR34401">
    <property type="entry name" value="PROTEIN CBG12388-RELATED"/>
    <property type="match status" value="1"/>
</dbReference>
<reference evidence="1 2" key="1">
    <citation type="submission" date="2018-11" db="EMBL/GenBank/DDBJ databases">
        <authorList>
            <consortium name="Pathogen Informatics"/>
        </authorList>
    </citation>
    <scope>NUCLEOTIDE SEQUENCE [LARGE SCALE GENOMIC DNA]</scope>
</reference>
<accession>A0A3P8APN9</accession>
<accession>A0A183FES6</accession>
<dbReference type="Proteomes" id="UP000050761">
    <property type="component" value="Unassembled WGS sequence"/>
</dbReference>
<keyword evidence="2" id="KW-1185">Reference proteome</keyword>
<evidence type="ECO:0000313" key="2">
    <source>
        <dbReference type="Proteomes" id="UP000050761"/>
    </source>
</evidence>
<organism evidence="2 3">
    <name type="scientific">Heligmosomoides polygyrus</name>
    <name type="common">Parasitic roundworm</name>
    <dbReference type="NCBI Taxonomy" id="6339"/>
    <lineage>
        <taxon>Eukaryota</taxon>
        <taxon>Metazoa</taxon>
        <taxon>Ecdysozoa</taxon>
        <taxon>Nematoda</taxon>
        <taxon>Chromadorea</taxon>
        <taxon>Rhabditida</taxon>
        <taxon>Rhabditina</taxon>
        <taxon>Rhabditomorpha</taxon>
        <taxon>Strongyloidea</taxon>
        <taxon>Heligmosomidae</taxon>
        <taxon>Heligmosomoides</taxon>
    </lineage>
</organism>
<sequence>MSSDNKKHSGMAVLCKPDHSVRNTIVRSLQIQECELEEMILPFALLLAVFFALCEARIQGQCQCEAYRKCEETYKPQQRSFRKCLKTCSRIAGDEIPKEYPKCLNQFNHVLSKTMKCSHSSVGSGCTSNESNVLNSRNFTKFEELIQNEAKELAGKVGIDFNDVIEPAQKMNRCLLSCFYPAQNICTSKLKCGLFMPNELRLMDNLLKCAFENDVSKGIMMELATCMVSVTRKSEEETEDEEYTE</sequence>
<dbReference type="AlphaFoldDB" id="A0A183FES6"/>
<dbReference type="EMBL" id="UZAH01025381">
    <property type="protein sequence ID" value="VDO62795.1"/>
    <property type="molecule type" value="Genomic_DNA"/>
</dbReference>
<evidence type="ECO:0000313" key="1">
    <source>
        <dbReference type="EMBL" id="VDO62795.1"/>
    </source>
</evidence>